<comment type="caution">
    <text evidence="5">The sequence shown here is derived from an EMBL/GenBank/DDBJ whole genome shotgun (WGS) entry which is preliminary data.</text>
</comment>
<dbReference type="CDD" id="cd05401">
    <property type="entry name" value="NT_GlnE_GlnD_like"/>
    <property type="match status" value="1"/>
</dbReference>
<accession>A0A328WQQ9</accession>
<dbReference type="InterPro" id="IPR000595">
    <property type="entry name" value="cNMP-bd_dom"/>
</dbReference>
<evidence type="ECO:0000259" key="4">
    <source>
        <dbReference type="PROSITE" id="PS51371"/>
    </source>
</evidence>
<dbReference type="InterPro" id="IPR005105">
    <property type="entry name" value="GlnD_Uridyltrans_N"/>
</dbReference>
<dbReference type="Pfam" id="PF00027">
    <property type="entry name" value="cNMP_binding"/>
    <property type="match status" value="1"/>
</dbReference>
<dbReference type="SMART" id="SM00116">
    <property type="entry name" value="CBS"/>
    <property type="match status" value="2"/>
</dbReference>
<feature type="domain" description="CBS" evidence="4">
    <location>
        <begin position="237"/>
        <end position="297"/>
    </location>
</feature>
<name>A0A328WQQ9_9FLAO</name>
<dbReference type="PROSITE" id="PS51371">
    <property type="entry name" value="CBS"/>
    <property type="match status" value="2"/>
</dbReference>
<dbReference type="InterPro" id="IPR051257">
    <property type="entry name" value="Diverse_CBS-Domain"/>
</dbReference>
<dbReference type="InterPro" id="IPR046342">
    <property type="entry name" value="CBS_dom_sf"/>
</dbReference>
<dbReference type="InterPro" id="IPR000644">
    <property type="entry name" value="CBS_dom"/>
</dbReference>
<dbReference type="GO" id="GO:0008773">
    <property type="term" value="F:[protein-PII] uridylyltransferase activity"/>
    <property type="evidence" value="ECO:0007669"/>
    <property type="project" value="InterPro"/>
</dbReference>
<dbReference type="PANTHER" id="PTHR43080:SF2">
    <property type="entry name" value="CBS DOMAIN-CONTAINING PROTEIN"/>
    <property type="match status" value="1"/>
</dbReference>
<dbReference type="Pfam" id="PF00571">
    <property type="entry name" value="CBS"/>
    <property type="match status" value="2"/>
</dbReference>
<dbReference type="InterPro" id="IPR014710">
    <property type="entry name" value="RmlC-like_jellyroll"/>
</dbReference>
<evidence type="ECO:0000256" key="2">
    <source>
        <dbReference type="PROSITE-ProRule" id="PRU00703"/>
    </source>
</evidence>
<proteinExistence type="predicted"/>
<dbReference type="SUPFAM" id="SSF54631">
    <property type="entry name" value="CBS-domain pair"/>
    <property type="match status" value="1"/>
</dbReference>
<protein>
    <submittedName>
        <fullName evidence="5">CBS domain-containing protein</fullName>
    </submittedName>
</protein>
<evidence type="ECO:0000256" key="1">
    <source>
        <dbReference type="ARBA" id="ARBA00023122"/>
    </source>
</evidence>
<dbReference type="Gene3D" id="3.10.580.10">
    <property type="entry name" value="CBS-domain"/>
    <property type="match status" value="1"/>
</dbReference>
<dbReference type="RefSeq" id="WP_112085655.1">
    <property type="nucleotide sequence ID" value="NZ_QLSV01000005.1"/>
</dbReference>
<dbReference type="EMBL" id="QLSV01000005">
    <property type="protein sequence ID" value="RAR48463.1"/>
    <property type="molecule type" value="Genomic_DNA"/>
</dbReference>
<sequence>MKNSIAERIADFLKNFPPFFSLTYAELVGISKEIQVVHVEKNHILFKIGDKTHPFFYVVKEGAIGLSVTSDAEEALIDKCDEGDILGLRPFFAKDNYLMTAKAREESLLYAIPIDVFKPYVSQNADVLNFLLESFASNTRNPYDKENKGKLISENVIYTDQNSEIQYFQPISYTKNPITASRKDSVKLVAKTMTNSKIGSVIIQDNNLPVGIVTDKDLRSKIATGLFPIDIMVDQIMSSPVITVAENISIAETQMMMLKHNVGHLCVTVDGTNKSKIMGIISEHDVVLAQANNPGVLLKQTKRATRSKELKAVREKLNDLIQNSIDKNIPIQHISSIVGEINIAITKRAVELAIEKMEQQPPTRFAWMNIGSQGRKEQLLMTDQDNALVFEDVDEERYDEVKKYFLELAEKVTKTLNKVGYEFCPAEMMASNPMWCKSVTDWNKQYNSWINKPGEKGILMCSIFFDYDFIVGDEKLVDMITENIFANIHNNQLFFAYLGTDALKNPPPLGFFRQFLVEDDGEHKDTFDIKSRAIMPLVDAARLLVLSQDIKGINNTYLRYKKLAELEPQNVDLFESCADAFSTLSLFRTEEGLLNSNSGRYLNLNELSKSDKVKLKNAFQPIRDIQDAIKNRFQLTYFT</sequence>
<dbReference type="CDD" id="cd00038">
    <property type="entry name" value="CAP_ED"/>
    <property type="match status" value="1"/>
</dbReference>
<dbReference type="SUPFAM" id="SSF51206">
    <property type="entry name" value="cAMP-binding domain-like"/>
    <property type="match status" value="1"/>
</dbReference>
<dbReference type="Pfam" id="PF03445">
    <property type="entry name" value="DUF294"/>
    <property type="match status" value="1"/>
</dbReference>
<keyword evidence="6" id="KW-1185">Reference proteome</keyword>
<dbReference type="AlphaFoldDB" id="A0A328WQQ9"/>
<evidence type="ECO:0000313" key="5">
    <source>
        <dbReference type="EMBL" id="RAR48463.1"/>
    </source>
</evidence>
<dbReference type="InterPro" id="IPR018821">
    <property type="entry name" value="DUF294_put_nucleoTrafse_sb-bd"/>
</dbReference>
<reference evidence="5 6" key="1">
    <citation type="submission" date="2018-06" db="EMBL/GenBank/DDBJ databases">
        <title>Genomic Encyclopedia of Type Strains, Phase III (KMG-III): the genomes of soil and plant-associated and newly described type strains.</title>
        <authorList>
            <person name="Whitman W."/>
        </authorList>
    </citation>
    <scope>NUCLEOTIDE SEQUENCE [LARGE SCALE GENOMIC DNA]</scope>
    <source>
        <strain evidence="5 6">CGMCC 1.12504</strain>
    </source>
</reference>
<feature type="domain" description="CBS" evidence="4">
    <location>
        <begin position="173"/>
        <end position="229"/>
    </location>
</feature>
<evidence type="ECO:0000313" key="6">
    <source>
        <dbReference type="Proteomes" id="UP000249518"/>
    </source>
</evidence>
<organism evidence="5 6">
    <name type="scientific">Flavobacterium lacus</name>
    <dbReference type="NCBI Taxonomy" id="1353778"/>
    <lineage>
        <taxon>Bacteria</taxon>
        <taxon>Pseudomonadati</taxon>
        <taxon>Bacteroidota</taxon>
        <taxon>Flavobacteriia</taxon>
        <taxon>Flavobacteriales</taxon>
        <taxon>Flavobacteriaceae</taxon>
        <taxon>Flavobacterium</taxon>
    </lineage>
</organism>
<dbReference type="PROSITE" id="PS50042">
    <property type="entry name" value="CNMP_BINDING_3"/>
    <property type="match status" value="1"/>
</dbReference>
<dbReference type="OrthoDB" id="9810963at2"/>
<evidence type="ECO:0000259" key="3">
    <source>
        <dbReference type="PROSITE" id="PS50042"/>
    </source>
</evidence>
<gene>
    <name evidence="5" type="ORF">B0I10_10571</name>
</gene>
<feature type="domain" description="Cyclic nucleotide-binding" evidence="3">
    <location>
        <begin position="56"/>
        <end position="138"/>
    </location>
</feature>
<dbReference type="SMART" id="SM00100">
    <property type="entry name" value="cNMP"/>
    <property type="match status" value="1"/>
</dbReference>
<dbReference type="InterPro" id="IPR018490">
    <property type="entry name" value="cNMP-bd_dom_sf"/>
</dbReference>
<dbReference type="Gene3D" id="2.60.120.10">
    <property type="entry name" value="Jelly Rolls"/>
    <property type="match status" value="1"/>
</dbReference>
<keyword evidence="1 2" id="KW-0129">CBS domain</keyword>
<dbReference type="Pfam" id="PF10335">
    <property type="entry name" value="DUF294_C"/>
    <property type="match status" value="1"/>
</dbReference>
<dbReference type="PANTHER" id="PTHR43080">
    <property type="entry name" value="CBS DOMAIN-CONTAINING PROTEIN CBSX3, MITOCHONDRIAL"/>
    <property type="match status" value="1"/>
</dbReference>
<dbReference type="Proteomes" id="UP000249518">
    <property type="component" value="Unassembled WGS sequence"/>
</dbReference>